<dbReference type="Proteomes" id="UP001642483">
    <property type="component" value="Unassembled WGS sequence"/>
</dbReference>
<protein>
    <recommendedName>
        <fullName evidence="4">A-kinase anchor protein 17A</fullName>
    </recommendedName>
</protein>
<reference evidence="2 3" key="1">
    <citation type="submission" date="2024-02" db="EMBL/GenBank/DDBJ databases">
        <authorList>
            <person name="Daric V."/>
            <person name="Darras S."/>
        </authorList>
    </citation>
    <scope>NUCLEOTIDE SEQUENCE [LARGE SCALE GENOMIC DNA]</scope>
</reference>
<feature type="region of interest" description="Disordered" evidence="1">
    <location>
        <begin position="281"/>
        <end position="338"/>
    </location>
</feature>
<dbReference type="PANTHER" id="PTHR12484">
    <property type="entry name" value="B-LYMPHOCYTE ANTIGEN-RELATED"/>
    <property type="match status" value="1"/>
</dbReference>
<sequence length="429" mass="50168">MNTSIISDLSDAVPLCEKLHLYLKPIAKVNISVALPKLKVAGQTISNWEVMEKVKGMCTPYQFTLLRVSKSTLEFVRFEGELENKSLVSTFISMLDGKHIKLSGFPALLKVSCGECKVPFPTRHDWDAFFRDSKDFDETQAGERPDTVHLKNVPCKFFTERTKENVSEDLVRYAFLSFGEILNIDIPMLDPYRAEVSGAGNFQTFSFGSRLNFELFVQYKEYIGFAKCMDALKGRKIVMKESDGKALAATIKVDFDKTKHLSQQSIQHRALEKQKIEKLQEARENEKRKEREAAQRKIDEEKRREEEIAHEQDERRKKREEKRRKKRREKRELEQEQRLAHRIAKEERKLLLAQRKLESIRLISDLLDRVKADAQQTEVEKLEREVAEKVEAERKKKEEELKKKKEKEERKRVSVVCAKPSLSDFEERN</sequence>
<dbReference type="PANTHER" id="PTHR12484:SF4">
    <property type="entry name" value="A-KINASE ANCHOR PROTEIN 17A"/>
    <property type="match status" value="1"/>
</dbReference>
<feature type="compositionally biased region" description="Basic and acidic residues" evidence="1">
    <location>
        <begin position="281"/>
        <end position="315"/>
    </location>
</feature>
<name>A0ABP0F302_CLALP</name>
<accession>A0ABP0F302</accession>
<feature type="compositionally biased region" description="Basic and acidic residues" evidence="1">
    <location>
        <begin position="383"/>
        <end position="412"/>
    </location>
</feature>
<dbReference type="InterPro" id="IPR056852">
    <property type="entry name" value="AK17A/B"/>
</dbReference>
<gene>
    <name evidence="2" type="ORF">CVLEPA_LOCUS3033</name>
</gene>
<proteinExistence type="predicted"/>
<evidence type="ECO:0008006" key="4">
    <source>
        <dbReference type="Google" id="ProtNLM"/>
    </source>
</evidence>
<dbReference type="Pfam" id="PF25015">
    <property type="entry name" value="RBD_AKAP-17A"/>
    <property type="match status" value="1"/>
</dbReference>
<feature type="region of interest" description="Disordered" evidence="1">
    <location>
        <begin position="383"/>
        <end position="413"/>
    </location>
</feature>
<keyword evidence="3" id="KW-1185">Reference proteome</keyword>
<dbReference type="EMBL" id="CAWYQH010000002">
    <property type="protein sequence ID" value="CAK8673221.1"/>
    <property type="molecule type" value="Genomic_DNA"/>
</dbReference>
<organism evidence="2 3">
    <name type="scientific">Clavelina lepadiformis</name>
    <name type="common">Light-bulb sea squirt</name>
    <name type="synonym">Ascidia lepadiformis</name>
    <dbReference type="NCBI Taxonomy" id="159417"/>
    <lineage>
        <taxon>Eukaryota</taxon>
        <taxon>Metazoa</taxon>
        <taxon>Chordata</taxon>
        <taxon>Tunicata</taxon>
        <taxon>Ascidiacea</taxon>
        <taxon>Aplousobranchia</taxon>
        <taxon>Clavelinidae</taxon>
        <taxon>Clavelina</taxon>
    </lineage>
</organism>
<comment type="caution">
    <text evidence="2">The sequence shown here is derived from an EMBL/GenBank/DDBJ whole genome shotgun (WGS) entry which is preliminary data.</text>
</comment>
<evidence type="ECO:0000313" key="2">
    <source>
        <dbReference type="EMBL" id="CAK8673221.1"/>
    </source>
</evidence>
<feature type="compositionally biased region" description="Basic residues" evidence="1">
    <location>
        <begin position="316"/>
        <end position="329"/>
    </location>
</feature>
<evidence type="ECO:0000256" key="1">
    <source>
        <dbReference type="SAM" id="MobiDB-lite"/>
    </source>
</evidence>
<evidence type="ECO:0000313" key="3">
    <source>
        <dbReference type="Proteomes" id="UP001642483"/>
    </source>
</evidence>
<dbReference type="CDD" id="cd12264">
    <property type="entry name" value="RRM_AKAP17A"/>
    <property type="match status" value="1"/>
</dbReference>